<evidence type="ECO:0000313" key="1">
    <source>
        <dbReference type="EMBL" id="ELU05599.1"/>
    </source>
</evidence>
<dbReference type="EMBL" id="KB301365">
    <property type="protein sequence ID" value="ELU05599.1"/>
    <property type="molecule type" value="Genomic_DNA"/>
</dbReference>
<feature type="non-terminal residue" evidence="1">
    <location>
        <position position="1"/>
    </location>
</feature>
<reference evidence="1 3" key="2">
    <citation type="journal article" date="2013" name="Nature">
        <title>Insights into bilaterian evolution from three spiralian genomes.</title>
        <authorList>
            <person name="Simakov O."/>
            <person name="Marletaz F."/>
            <person name="Cho S.J."/>
            <person name="Edsinger-Gonzales E."/>
            <person name="Havlak P."/>
            <person name="Hellsten U."/>
            <person name="Kuo D.H."/>
            <person name="Larsson T."/>
            <person name="Lv J."/>
            <person name="Arendt D."/>
            <person name="Savage R."/>
            <person name="Osoegawa K."/>
            <person name="de Jong P."/>
            <person name="Grimwood J."/>
            <person name="Chapman J.A."/>
            <person name="Shapiro H."/>
            <person name="Aerts A."/>
            <person name="Otillar R.P."/>
            <person name="Terry A.Y."/>
            <person name="Boore J.L."/>
            <person name="Grigoriev I.V."/>
            <person name="Lindberg D.R."/>
            <person name="Seaver E.C."/>
            <person name="Weisblat D.A."/>
            <person name="Putnam N.H."/>
            <person name="Rokhsar D.S."/>
        </authorList>
    </citation>
    <scope>NUCLEOTIDE SEQUENCE</scope>
    <source>
        <strain evidence="1 3">I ESC-2004</strain>
    </source>
</reference>
<reference evidence="2" key="3">
    <citation type="submission" date="2015-06" db="UniProtKB">
        <authorList>
            <consortium name="EnsemblMetazoa"/>
        </authorList>
    </citation>
    <scope>IDENTIFICATION</scope>
</reference>
<gene>
    <name evidence="1" type="ORF">CAPTEDRAFT_107715</name>
</gene>
<dbReference type="EnsemblMetazoa" id="CapteT107715">
    <property type="protein sequence ID" value="CapteP107715"/>
    <property type="gene ID" value="CapteG107715"/>
</dbReference>
<protein>
    <recommendedName>
        <fullName evidence="4">PiggyBac transposable element-derived protein domain-containing protein</fullName>
    </recommendedName>
</protein>
<dbReference type="Proteomes" id="UP000014760">
    <property type="component" value="Unassembled WGS sequence"/>
</dbReference>
<reference evidence="3" key="1">
    <citation type="submission" date="2012-12" db="EMBL/GenBank/DDBJ databases">
        <authorList>
            <person name="Hellsten U."/>
            <person name="Grimwood J."/>
            <person name="Chapman J.A."/>
            <person name="Shapiro H."/>
            <person name="Aerts A."/>
            <person name="Otillar R.P."/>
            <person name="Terry A.Y."/>
            <person name="Boore J.L."/>
            <person name="Simakov O."/>
            <person name="Marletaz F."/>
            <person name="Cho S.-J."/>
            <person name="Edsinger-Gonzales E."/>
            <person name="Havlak P."/>
            <person name="Kuo D.-H."/>
            <person name="Larsson T."/>
            <person name="Lv J."/>
            <person name="Arendt D."/>
            <person name="Savage R."/>
            <person name="Osoegawa K."/>
            <person name="de Jong P."/>
            <person name="Lindberg D.R."/>
            <person name="Seaver E.C."/>
            <person name="Weisblat D.A."/>
            <person name="Putnam N.H."/>
            <person name="Grigoriev I.V."/>
            <person name="Rokhsar D.S."/>
        </authorList>
    </citation>
    <scope>NUCLEOTIDE SEQUENCE</scope>
    <source>
        <strain evidence="3">I ESC-2004</strain>
    </source>
</reference>
<proteinExistence type="predicted"/>
<sequence>LTGLRIFKSTKHQFWLILVCCNGCQPFVVALYYGEQKPSPVEEFMLEILEKLQTLESRGIELE</sequence>
<keyword evidence="3" id="KW-1185">Reference proteome</keyword>
<dbReference type="AlphaFoldDB" id="R7UGF2"/>
<name>R7UGF2_CAPTE</name>
<dbReference type="EMBL" id="AMQN01007779">
    <property type="status" value="NOT_ANNOTATED_CDS"/>
    <property type="molecule type" value="Genomic_DNA"/>
</dbReference>
<dbReference type="HOGENOM" id="CLU_2892400_0_0_1"/>
<evidence type="ECO:0008006" key="4">
    <source>
        <dbReference type="Google" id="ProtNLM"/>
    </source>
</evidence>
<accession>R7UGF2</accession>
<organism evidence="1">
    <name type="scientific">Capitella teleta</name>
    <name type="common">Polychaete worm</name>
    <dbReference type="NCBI Taxonomy" id="283909"/>
    <lineage>
        <taxon>Eukaryota</taxon>
        <taxon>Metazoa</taxon>
        <taxon>Spiralia</taxon>
        <taxon>Lophotrochozoa</taxon>
        <taxon>Annelida</taxon>
        <taxon>Polychaeta</taxon>
        <taxon>Sedentaria</taxon>
        <taxon>Scolecida</taxon>
        <taxon>Capitellidae</taxon>
        <taxon>Capitella</taxon>
    </lineage>
</organism>
<evidence type="ECO:0000313" key="2">
    <source>
        <dbReference type="EnsemblMetazoa" id="CapteP107715"/>
    </source>
</evidence>
<dbReference type="OrthoDB" id="10036512at2759"/>
<evidence type="ECO:0000313" key="3">
    <source>
        <dbReference type="Proteomes" id="UP000014760"/>
    </source>
</evidence>